<dbReference type="EMBL" id="LVVK01000004">
    <property type="protein sequence ID" value="OPB45863.1"/>
    <property type="molecule type" value="Genomic_DNA"/>
</dbReference>
<organism evidence="2 3">
    <name type="scientific">Trichoderma guizhouense</name>
    <dbReference type="NCBI Taxonomy" id="1491466"/>
    <lineage>
        <taxon>Eukaryota</taxon>
        <taxon>Fungi</taxon>
        <taxon>Dikarya</taxon>
        <taxon>Ascomycota</taxon>
        <taxon>Pezizomycotina</taxon>
        <taxon>Sordariomycetes</taxon>
        <taxon>Hypocreomycetidae</taxon>
        <taxon>Hypocreales</taxon>
        <taxon>Hypocreaceae</taxon>
        <taxon>Trichoderma</taxon>
    </lineage>
</organism>
<dbReference type="Proteomes" id="UP000191004">
    <property type="component" value="Unassembled WGS sequence"/>
</dbReference>
<feature type="region of interest" description="Disordered" evidence="1">
    <location>
        <begin position="311"/>
        <end position="372"/>
    </location>
</feature>
<reference evidence="2 3" key="1">
    <citation type="submission" date="2016-04" db="EMBL/GenBank/DDBJ databases">
        <title>Multiple horizontal gene transfer events from other fungi enriched the ability of the initially mycotrophic fungus Trichoderma (Ascomycota) to feed on dead plant biomass.</title>
        <authorList>
            <person name="Atanasova L."/>
            <person name="Chenthamara K."/>
            <person name="Zhang J."/>
            <person name="Grujic M."/>
            <person name="Henrissat B."/>
            <person name="Kuo A."/>
            <person name="Aertz A."/>
            <person name="Salamov A."/>
            <person name="Lipzen A."/>
            <person name="Labutti K."/>
            <person name="Barry K."/>
            <person name="Miao Y."/>
            <person name="Rahimi M.J."/>
            <person name="Shen Q."/>
            <person name="Grigoriev I.V."/>
            <person name="Kubicek C.P."/>
            <person name="Druzhinina I.S."/>
        </authorList>
    </citation>
    <scope>NUCLEOTIDE SEQUENCE [LARGE SCALE GENOMIC DNA]</scope>
    <source>
        <strain evidence="2 3">NJAU 4742</strain>
    </source>
</reference>
<evidence type="ECO:0000313" key="2">
    <source>
        <dbReference type="EMBL" id="OPB45863.1"/>
    </source>
</evidence>
<evidence type="ECO:0000256" key="1">
    <source>
        <dbReference type="SAM" id="MobiDB-lite"/>
    </source>
</evidence>
<feature type="region of interest" description="Disordered" evidence="1">
    <location>
        <begin position="214"/>
        <end position="234"/>
    </location>
</feature>
<dbReference type="AlphaFoldDB" id="A0A1T3CXP8"/>
<feature type="region of interest" description="Disordered" evidence="1">
    <location>
        <begin position="263"/>
        <end position="299"/>
    </location>
</feature>
<evidence type="ECO:0008006" key="4">
    <source>
        <dbReference type="Google" id="ProtNLM"/>
    </source>
</evidence>
<protein>
    <recommendedName>
        <fullName evidence="4">BTB domain-containing protein</fullName>
    </recommendedName>
</protein>
<accession>A0A1T3CXP8</accession>
<comment type="caution">
    <text evidence="2">The sequence shown here is derived from an EMBL/GenBank/DDBJ whole genome shotgun (WGS) entry which is preliminary data.</text>
</comment>
<name>A0A1T3CXP8_9HYPO</name>
<feature type="compositionally biased region" description="Polar residues" evidence="1">
    <location>
        <begin position="268"/>
        <end position="282"/>
    </location>
</feature>
<dbReference type="PANTHER" id="PTHR37538">
    <property type="entry name" value="BTB DOMAIN-CONTAINING PROTEIN"/>
    <property type="match status" value="1"/>
</dbReference>
<feature type="compositionally biased region" description="Polar residues" evidence="1">
    <location>
        <begin position="339"/>
        <end position="350"/>
    </location>
</feature>
<evidence type="ECO:0000313" key="3">
    <source>
        <dbReference type="Proteomes" id="UP000191004"/>
    </source>
</evidence>
<dbReference type="PANTHER" id="PTHR37538:SF1">
    <property type="entry name" value="BTB DOMAIN-CONTAINING PROTEIN"/>
    <property type="match status" value="1"/>
</dbReference>
<proteinExistence type="predicted"/>
<sequence length="412" mass="45533">MTMLITEAASGIYTTDMDSTRLDVSPYAAPSAILQLQDASRLYVPAHLLVKSPKLSSPDENGVYHLDMPHEVAHVVVHYLFTDTYQCLRPKGSSLNEKLIAEFLTSIRVYIVARDYKLPLLEELAQAEITRLGSGFRIPLVFDLVQEAYPHPSLDDTWLRQYLKSRLSILFTDPKELLEWDPALEPKTTTISDILLKNILELLRDNIISSHKLTNDKLTNGTPETSQAGLAQEDSVPVENIELLKSAEPATIELDTNKGSVRNGVEVKTTSNNKDESFTSPVINDIHTNKNGIDTDKNGIDANKIDTTLDKNGVDLVNDDNDMGKSDNTTTKSDDELTRNGTHTPVSKSGSCEPESPKGDNVLNGLDQKVKGTEERLEGKDFWGLSLKKKKKKKAAKGLIPEPLQEGVAVKT</sequence>
<gene>
    <name evidence="2" type="ORF">A0O28_0094300</name>
</gene>
<keyword evidence="3" id="KW-1185">Reference proteome</keyword>
<feature type="compositionally biased region" description="Polar residues" evidence="1">
    <location>
        <begin position="214"/>
        <end position="229"/>
    </location>
</feature>
<dbReference type="OrthoDB" id="3594103at2759"/>